<dbReference type="GO" id="GO:0003824">
    <property type="term" value="F:catalytic activity"/>
    <property type="evidence" value="ECO:0007669"/>
    <property type="project" value="UniProtKB-ARBA"/>
</dbReference>
<dbReference type="InterPro" id="IPR008928">
    <property type="entry name" value="6-hairpin_glycosidase_sf"/>
</dbReference>
<dbReference type="OrthoDB" id="10036721at2759"/>
<dbReference type="InterPro" id="IPR035396">
    <property type="entry name" value="Bac_rhamnosid6H"/>
</dbReference>
<evidence type="ECO:0000259" key="2">
    <source>
        <dbReference type="Pfam" id="PF17389"/>
    </source>
</evidence>
<feature type="signal peptide" evidence="1">
    <location>
        <begin position="1"/>
        <end position="17"/>
    </location>
</feature>
<organism evidence="4 5">
    <name type="scientific">Gnomoniopsis smithogilvyi</name>
    <dbReference type="NCBI Taxonomy" id="1191159"/>
    <lineage>
        <taxon>Eukaryota</taxon>
        <taxon>Fungi</taxon>
        <taxon>Dikarya</taxon>
        <taxon>Ascomycota</taxon>
        <taxon>Pezizomycotina</taxon>
        <taxon>Sordariomycetes</taxon>
        <taxon>Sordariomycetidae</taxon>
        <taxon>Diaporthales</taxon>
        <taxon>Gnomoniaceae</taxon>
        <taxon>Gnomoniopsis</taxon>
    </lineage>
</organism>
<evidence type="ECO:0000256" key="1">
    <source>
        <dbReference type="SAM" id="SignalP"/>
    </source>
</evidence>
<keyword evidence="1" id="KW-0732">Signal</keyword>
<dbReference type="PANTHER" id="PTHR34987:SF6">
    <property type="entry name" value="ALPHA-L-RHAMNOSIDASE SIX-HAIRPIN GLYCOSIDASE DOMAIN-CONTAINING PROTEIN"/>
    <property type="match status" value="1"/>
</dbReference>
<dbReference type="PANTHER" id="PTHR34987">
    <property type="entry name" value="C, PUTATIVE (AFU_ORTHOLOGUE AFUA_3G02880)-RELATED"/>
    <property type="match status" value="1"/>
</dbReference>
<dbReference type="EMBL" id="JAPEVB010000004">
    <property type="protein sequence ID" value="KAJ4390040.1"/>
    <property type="molecule type" value="Genomic_DNA"/>
</dbReference>
<dbReference type="Proteomes" id="UP001140453">
    <property type="component" value="Unassembled WGS sequence"/>
</dbReference>
<evidence type="ECO:0008006" key="6">
    <source>
        <dbReference type="Google" id="ProtNLM"/>
    </source>
</evidence>
<accession>A0A9W8YQL5</accession>
<dbReference type="Pfam" id="PF17389">
    <property type="entry name" value="Bac_rhamnosid6H"/>
    <property type="match status" value="1"/>
</dbReference>
<dbReference type="Pfam" id="PF17390">
    <property type="entry name" value="Bac_rhamnosid_C"/>
    <property type="match status" value="1"/>
</dbReference>
<evidence type="ECO:0000313" key="5">
    <source>
        <dbReference type="Proteomes" id="UP001140453"/>
    </source>
</evidence>
<evidence type="ECO:0000259" key="3">
    <source>
        <dbReference type="Pfam" id="PF17390"/>
    </source>
</evidence>
<sequence length="658" mass="69735">MWAYAFTIASLLGRAYSVPYSEYILAPPSRTVFPVAVYNINGTVDNAEGLLNGANTTATFSAVSAVTYDFGKNIAGQVSVVAGDSAYSPDAVIGLTYSESSLWIAGFASDATASDGVDEPLYLPVGQGAGTYTIDREHARGGFRYLSLINNGTGDISLTGLSVFFTAAPTQELQDYAGYFHSNDELINRIWYAGAYTNQLCDIDPKYGNALVHNGQTNPPAIQTWYYNYTITNGTSCLVDGAKRDTLVWPGDIFVSGASIAYSTGNLDAIKNSIESLMLLQTAEGILPYVGVPFFSIINAVSFTYHLHTLVGIHTYYVYTGDQAWLSSYWDQYKRGVQWSLSNIDSSGLMNVTSGADWLRLGMSGHNLEANAILYYVLGLSIELAGVLGDTEAAASYTTAAESLKKAANSLLWREDLGFYVDNETTTVAPQDGNSFAVLGNLTLNSAQAAAISSNLQSRWGEYGAPAPEVASTPATISPFAGSFELQAHLVAGNPVTALDLMRLEWGDFMLDDPRMTNSTFIEGYLEDGTLHYSYPNDPRVSYAHGWSTGPTNLLSRYVAGIQIVGAGGQQWTIAPQVGDLTTVSGGITTTVGSFTVEITADGKGAITAFSLVTPAGTTGDVVLPASTIGSLTSDSGQTVALTNGVATGLNGGSWTLG</sequence>
<feature type="chain" id="PRO_5040965781" description="Alpha-L-rhamnosidase six-hairpin glycosidase domain-containing protein" evidence="1">
    <location>
        <begin position="18"/>
        <end position="658"/>
    </location>
</feature>
<dbReference type="InterPro" id="IPR035398">
    <property type="entry name" value="Bac_rhamnosid_C"/>
</dbReference>
<keyword evidence="5" id="KW-1185">Reference proteome</keyword>
<dbReference type="AlphaFoldDB" id="A0A9W8YQL5"/>
<gene>
    <name evidence="4" type="ORF">N0V93_007513</name>
</gene>
<dbReference type="Gene3D" id="1.50.10.10">
    <property type="match status" value="1"/>
</dbReference>
<dbReference type="GO" id="GO:0005975">
    <property type="term" value="P:carbohydrate metabolic process"/>
    <property type="evidence" value="ECO:0007669"/>
    <property type="project" value="InterPro"/>
</dbReference>
<comment type="caution">
    <text evidence="4">The sequence shown here is derived from an EMBL/GenBank/DDBJ whole genome shotgun (WGS) entry which is preliminary data.</text>
</comment>
<proteinExistence type="predicted"/>
<reference evidence="4" key="1">
    <citation type="submission" date="2022-10" db="EMBL/GenBank/DDBJ databases">
        <title>Tapping the CABI collections for fungal endophytes: first genome assemblies for Collariella, Neodidymelliopsis, Ascochyta clinopodiicola, Didymella pomorum, Didymosphaeria variabile, Neocosmospora piperis and Neocucurbitaria cava.</title>
        <authorList>
            <person name="Hill R."/>
        </authorList>
    </citation>
    <scope>NUCLEOTIDE SEQUENCE</scope>
    <source>
        <strain evidence="4">IMI 355082</strain>
    </source>
</reference>
<name>A0A9W8YQL5_9PEZI</name>
<evidence type="ECO:0000313" key="4">
    <source>
        <dbReference type="EMBL" id="KAJ4390040.1"/>
    </source>
</evidence>
<dbReference type="Gene3D" id="2.60.420.10">
    <property type="entry name" value="Maltose phosphorylase, domain 3"/>
    <property type="match status" value="1"/>
</dbReference>
<protein>
    <recommendedName>
        <fullName evidence="6">Alpha-L-rhamnosidase six-hairpin glycosidase domain-containing protein</fullName>
    </recommendedName>
</protein>
<feature type="domain" description="Alpha-L-rhamnosidase C-terminal" evidence="3">
    <location>
        <begin position="561"/>
        <end position="629"/>
    </location>
</feature>
<dbReference type="InterPro" id="IPR012341">
    <property type="entry name" value="6hp_glycosidase-like_sf"/>
</dbReference>
<feature type="domain" description="Alpha-L-rhamnosidase six-hairpin glycosidase" evidence="2">
    <location>
        <begin position="233"/>
        <end position="457"/>
    </location>
</feature>
<dbReference type="SUPFAM" id="SSF48208">
    <property type="entry name" value="Six-hairpin glycosidases"/>
    <property type="match status" value="1"/>
</dbReference>